<dbReference type="AlphaFoldDB" id="A0A8D8BEC8"/>
<reference evidence="1" key="1">
    <citation type="submission" date="2021-05" db="EMBL/GenBank/DDBJ databases">
        <authorList>
            <person name="Alioto T."/>
            <person name="Alioto T."/>
            <person name="Gomez Garrido J."/>
        </authorList>
    </citation>
    <scope>NUCLEOTIDE SEQUENCE</scope>
</reference>
<accession>A0A8D8BEC8</accession>
<proteinExistence type="predicted"/>
<name>A0A8D8BEC8_CULPI</name>
<protein>
    <submittedName>
        <fullName evidence="1">(northern house mosquito) hypothetical protein</fullName>
    </submittedName>
</protein>
<organism evidence="1">
    <name type="scientific">Culex pipiens</name>
    <name type="common">House mosquito</name>
    <dbReference type="NCBI Taxonomy" id="7175"/>
    <lineage>
        <taxon>Eukaryota</taxon>
        <taxon>Metazoa</taxon>
        <taxon>Ecdysozoa</taxon>
        <taxon>Arthropoda</taxon>
        <taxon>Hexapoda</taxon>
        <taxon>Insecta</taxon>
        <taxon>Pterygota</taxon>
        <taxon>Neoptera</taxon>
        <taxon>Endopterygota</taxon>
        <taxon>Diptera</taxon>
        <taxon>Nematocera</taxon>
        <taxon>Culicoidea</taxon>
        <taxon>Culicidae</taxon>
        <taxon>Culicinae</taxon>
        <taxon>Culicini</taxon>
        <taxon>Culex</taxon>
        <taxon>Culex</taxon>
    </lineage>
</organism>
<sequence>MKALFIRNILYPGGNVSENYILVYSKQHQLPLCFRQWIEVARLCKNDSLLDSSKAFYKHFLNQENFIPKFKVDFPQFQWTIIWKNLNFNFIGSAEKSRLFAFLNNLIPNKEKLMAYNIGRLSNNLCDICNGIDNNGHRIMECPQSRIISNWTKNKVEKISGIKLVNLEDILSFEIDENKKSEKAALWLCILAISFNLKCYPGPSLFVFKKEIREMRWNNRLIFNKVFGTHLLRLGM</sequence>
<dbReference type="EMBL" id="HBUE01070728">
    <property type="protein sequence ID" value="CAG6472474.1"/>
    <property type="molecule type" value="Transcribed_RNA"/>
</dbReference>
<evidence type="ECO:0000313" key="1">
    <source>
        <dbReference type="EMBL" id="CAG6472474.1"/>
    </source>
</evidence>